<reference evidence="1" key="1">
    <citation type="submission" date="2014-11" db="EMBL/GenBank/DDBJ databases">
        <authorList>
            <person name="Amaro Gonzalez C."/>
        </authorList>
    </citation>
    <scope>NUCLEOTIDE SEQUENCE</scope>
</reference>
<name>A0A0E9T1X3_ANGAN</name>
<proteinExistence type="predicted"/>
<sequence length="25" mass="2846">MQLTAQTYFRKGSVRTVLQMCITAV</sequence>
<organism evidence="1">
    <name type="scientific">Anguilla anguilla</name>
    <name type="common">European freshwater eel</name>
    <name type="synonym">Muraena anguilla</name>
    <dbReference type="NCBI Taxonomy" id="7936"/>
    <lineage>
        <taxon>Eukaryota</taxon>
        <taxon>Metazoa</taxon>
        <taxon>Chordata</taxon>
        <taxon>Craniata</taxon>
        <taxon>Vertebrata</taxon>
        <taxon>Euteleostomi</taxon>
        <taxon>Actinopterygii</taxon>
        <taxon>Neopterygii</taxon>
        <taxon>Teleostei</taxon>
        <taxon>Anguilliformes</taxon>
        <taxon>Anguillidae</taxon>
        <taxon>Anguilla</taxon>
    </lineage>
</organism>
<accession>A0A0E9T1X3</accession>
<protein>
    <submittedName>
        <fullName evidence="1">Uncharacterized protein</fullName>
    </submittedName>
</protein>
<reference evidence="1" key="2">
    <citation type="journal article" date="2015" name="Fish Shellfish Immunol.">
        <title>Early steps in the European eel (Anguilla anguilla)-Vibrio vulnificus interaction in the gills: Role of the RtxA13 toxin.</title>
        <authorList>
            <person name="Callol A."/>
            <person name="Pajuelo D."/>
            <person name="Ebbesson L."/>
            <person name="Teles M."/>
            <person name="MacKenzie S."/>
            <person name="Amaro C."/>
        </authorList>
    </citation>
    <scope>NUCLEOTIDE SEQUENCE</scope>
</reference>
<evidence type="ECO:0000313" key="1">
    <source>
        <dbReference type="EMBL" id="JAH47522.1"/>
    </source>
</evidence>
<dbReference type="EMBL" id="GBXM01061055">
    <property type="protein sequence ID" value="JAH47522.1"/>
    <property type="molecule type" value="Transcribed_RNA"/>
</dbReference>
<dbReference type="AlphaFoldDB" id="A0A0E9T1X3"/>